<dbReference type="InterPro" id="IPR013217">
    <property type="entry name" value="Methyltransf_12"/>
</dbReference>
<reference evidence="2 3" key="1">
    <citation type="submission" date="2024-06" db="EMBL/GenBank/DDBJ databases">
        <title>Genomic Encyclopedia of Type Strains, Phase IV (KMG-IV): sequencing the most valuable type-strain genomes for metagenomic binning, comparative biology and taxonomic classification.</title>
        <authorList>
            <person name="Goeker M."/>
        </authorList>
    </citation>
    <scope>NUCLEOTIDE SEQUENCE [LARGE SCALE GENOMIC DNA]</scope>
    <source>
        <strain evidence="2 3">DSM 29780</strain>
    </source>
</reference>
<dbReference type="Gene3D" id="3.40.50.150">
    <property type="entry name" value="Vaccinia Virus protein VP39"/>
    <property type="match status" value="1"/>
</dbReference>
<comment type="caution">
    <text evidence="2">The sequence shown here is derived from an EMBL/GenBank/DDBJ whole genome shotgun (WGS) entry which is preliminary data.</text>
</comment>
<keyword evidence="3" id="KW-1185">Reference proteome</keyword>
<proteinExistence type="predicted"/>
<evidence type="ECO:0000259" key="1">
    <source>
        <dbReference type="Pfam" id="PF08242"/>
    </source>
</evidence>
<dbReference type="Proteomes" id="UP001549047">
    <property type="component" value="Unassembled WGS sequence"/>
</dbReference>
<accession>A0ABV2IVF3</accession>
<sequence>MTVLDTTGIAVDTEHAARMDSMYRTQRHIYDLTRKYYLLGRDRTIRHLAAKPGQSILELGCGTGRNLALAGALYPGCRLYGLDISEEMLISARAKLPSDTVLKAGDASDFSAEELGRPGFDRIMISYALSMIPAWEATIDAAVDALNPGGELHIVDFGQQERLPGWFRRMLKAWLARFHVDPRRDLDSVVAAVARRHGCASQFRPLYRGYAWSATIIKPAA</sequence>
<dbReference type="CDD" id="cd02440">
    <property type="entry name" value="AdoMet_MTases"/>
    <property type="match status" value="1"/>
</dbReference>
<dbReference type="PANTHER" id="PTHR47473:SF1">
    <property type="entry name" value="METHYLTRANSFERASE DOMAIN-CONTAINING PROTEIN"/>
    <property type="match status" value="1"/>
</dbReference>
<dbReference type="Pfam" id="PF08242">
    <property type="entry name" value="Methyltransf_12"/>
    <property type="match status" value="1"/>
</dbReference>
<gene>
    <name evidence="2" type="ORF">ABID16_000406</name>
</gene>
<evidence type="ECO:0000313" key="3">
    <source>
        <dbReference type="Proteomes" id="UP001549047"/>
    </source>
</evidence>
<organism evidence="2 3">
    <name type="scientific">Rhizobium aquaticum</name>
    <dbReference type="NCBI Taxonomy" id="1549636"/>
    <lineage>
        <taxon>Bacteria</taxon>
        <taxon>Pseudomonadati</taxon>
        <taxon>Pseudomonadota</taxon>
        <taxon>Alphaproteobacteria</taxon>
        <taxon>Hyphomicrobiales</taxon>
        <taxon>Rhizobiaceae</taxon>
        <taxon>Rhizobium/Agrobacterium group</taxon>
        <taxon>Rhizobium</taxon>
    </lineage>
</organism>
<name>A0ABV2IVF3_9HYPH</name>
<evidence type="ECO:0000313" key="2">
    <source>
        <dbReference type="EMBL" id="MET3612101.1"/>
    </source>
</evidence>
<protein>
    <submittedName>
        <fullName evidence="2">S-adenosylmethionine-diacylgycerolhomoserine-N-methyltransferase</fullName>
    </submittedName>
</protein>
<feature type="domain" description="Methyltransferase type 12" evidence="1">
    <location>
        <begin position="57"/>
        <end position="152"/>
    </location>
</feature>
<dbReference type="PANTHER" id="PTHR47473">
    <property type="entry name" value="BTA1P"/>
    <property type="match status" value="1"/>
</dbReference>
<dbReference type="SUPFAM" id="SSF53335">
    <property type="entry name" value="S-adenosyl-L-methionine-dependent methyltransferases"/>
    <property type="match status" value="1"/>
</dbReference>
<dbReference type="EMBL" id="JBEPMB010000001">
    <property type="protein sequence ID" value="MET3612101.1"/>
    <property type="molecule type" value="Genomic_DNA"/>
</dbReference>
<dbReference type="InterPro" id="IPR029063">
    <property type="entry name" value="SAM-dependent_MTases_sf"/>
</dbReference>